<comment type="subcellular location">
    <subcellularLocation>
        <location evidence="1">Membrane</location>
    </subcellularLocation>
    <subcellularLocation>
        <location evidence="9">Mitochondrion membrane</location>
        <topology evidence="9">Multi-pass membrane protein</topology>
    </subcellularLocation>
</comment>
<evidence type="ECO:0000313" key="10">
    <source>
        <dbReference type="EMBL" id="AAX50150.1"/>
    </source>
</evidence>
<protein>
    <recommendedName>
        <fullName evidence="3 9">NADH-ubiquinone oxidoreductase chain 3</fullName>
        <ecNumber evidence="9">7.1.1.2</ecNumber>
    </recommendedName>
</protein>
<dbReference type="InterPro" id="IPR038430">
    <property type="entry name" value="NDAH_ubi_oxred_su3_sf"/>
</dbReference>
<evidence type="ECO:0000256" key="8">
    <source>
        <dbReference type="ARBA" id="ARBA00049551"/>
    </source>
</evidence>
<dbReference type="GO" id="GO:0031966">
    <property type="term" value="C:mitochondrial membrane"/>
    <property type="evidence" value="ECO:0007669"/>
    <property type="project" value="UniProtKB-SubCell"/>
</dbReference>
<keyword evidence="9" id="KW-0249">Electron transport</keyword>
<gene>
    <name evidence="10" type="primary">nad3</name>
</gene>
<dbReference type="EC" id="7.1.1.2" evidence="9"/>
<feature type="transmembrane region" description="Helical" evidence="9">
    <location>
        <begin position="84"/>
        <end position="105"/>
    </location>
</feature>
<dbReference type="AlphaFoldDB" id="Q1X8Y1"/>
<evidence type="ECO:0000256" key="5">
    <source>
        <dbReference type="ARBA" id="ARBA00022692"/>
    </source>
</evidence>
<geneLocation type="mitochondrion" evidence="10"/>
<keyword evidence="9" id="KW-1278">Translocase</keyword>
<accession>Q1X8Y1</accession>
<keyword evidence="4 9" id="KW-0813">Transport</keyword>
<dbReference type="GO" id="GO:0030964">
    <property type="term" value="C:NADH dehydrogenase complex"/>
    <property type="evidence" value="ECO:0007669"/>
    <property type="project" value="TreeGrafter"/>
</dbReference>
<keyword evidence="9 10" id="KW-0496">Mitochondrion</keyword>
<dbReference type="PANTHER" id="PTHR11058:SF9">
    <property type="entry name" value="NADH-UBIQUINONE OXIDOREDUCTASE CHAIN 3"/>
    <property type="match status" value="1"/>
</dbReference>
<evidence type="ECO:0000256" key="1">
    <source>
        <dbReference type="ARBA" id="ARBA00004370"/>
    </source>
</evidence>
<keyword evidence="6 9" id="KW-1133">Transmembrane helix</keyword>
<dbReference type="GO" id="GO:0008137">
    <property type="term" value="F:NADH dehydrogenase (ubiquinone) activity"/>
    <property type="evidence" value="ECO:0007669"/>
    <property type="project" value="UniProtKB-UniRule"/>
</dbReference>
<dbReference type="EMBL" id="AY961084">
    <property type="protein sequence ID" value="AAX50150.1"/>
    <property type="molecule type" value="Genomic_DNA"/>
</dbReference>
<organism evidence="10">
    <name type="scientific">Orbinia latreillii</name>
    <dbReference type="NCBI Taxonomy" id="195264"/>
    <lineage>
        <taxon>Eukaryota</taxon>
        <taxon>Metazoa</taxon>
        <taxon>Spiralia</taxon>
        <taxon>Lophotrochozoa</taxon>
        <taxon>Annelida</taxon>
        <taxon>Polychaeta</taxon>
        <taxon>Sedentaria</taxon>
        <taxon>Scolecida</taxon>
        <taxon>Orbiniidae</taxon>
        <taxon>Orbinia</taxon>
    </lineage>
</organism>
<feature type="transmembrane region" description="Helical" evidence="9">
    <location>
        <begin position="6"/>
        <end position="25"/>
    </location>
</feature>
<evidence type="ECO:0000256" key="4">
    <source>
        <dbReference type="ARBA" id="ARBA00022448"/>
    </source>
</evidence>
<reference evidence="10" key="1">
    <citation type="journal article" date="2006" name="Gene">
        <title>The complete mitochondrial genome of the orbiniid polychaete Orbinia latreillii (Annelida, Orbiniidae)--A novel gene order for Annelida and implications for annelid phylogeny.</title>
        <authorList>
            <person name="Bleidorn C."/>
            <person name="Podsiadlowski L."/>
            <person name="Bartolomaeus T."/>
        </authorList>
    </citation>
    <scope>NUCLEOTIDE SEQUENCE</scope>
</reference>
<keyword evidence="9" id="KW-0830">Ubiquinone</keyword>
<dbReference type="Pfam" id="PF00507">
    <property type="entry name" value="Oxidored_q4"/>
    <property type="match status" value="1"/>
</dbReference>
<sequence>MTQSLALSFMAMLLTIAVFILAWFLNARANKDREKTSPFECGFDPNKSARIPFSLRFFLLAVIFLMFDIEVVLLLPLPSALKTLHSQFIFISMFLFLLILLLGLIHEWREGSLEWH</sequence>
<dbReference type="PANTHER" id="PTHR11058">
    <property type="entry name" value="NADH-UBIQUINONE OXIDOREDUCTASE CHAIN 3"/>
    <property type="match status" value="1"/>
</dbReference>
<comment type="catalytic activity">
    <reaction evidence="8 9">
        <text>a ubiquinone + NADH + 5 H(+)(in) = a ubiquinol + NAD(+) + 4 H(+)(out)</text>
        <dbReference type="Rhea" id="RHEA:29091"/>
        <dbReference type="Rhea" id="RHEA-COMP:9565"/>
        <dbReference type="Rhea" id="RHEA-COMP:9566"/>
        <dbReference type="ChEBI" id="CHEBI:15378"/>
        <dbReference type="ChEBI" id="CHEBI:16389"/>
        <dbReference type="ChEBI" id="CHEBI:17976"/>
        <dbReference type="ChEBI" id="CHEBI:57540"/>
        <dbReference type="ChEBI" id="CHEBI:57945"/>
        <dbReference type="EC" id="7.1.1.2"/>
    </reaction>
</comment>
<evidence type="ECO:0000256" key="6">
    <source>
        <dbReference type="ARBA" id="ARBA00022989"/>
    </source>
</evidence>
<feature type="transmembrane region" description="Helical" evidence="9">
    <location>
        <begin position="57"/>
        <end position="78"/>
    </location>
</feature>
<keyword evidence="7 9" id="KW-0472">Membrane</keyword>
<dbReference type="Gene3D" id="1.20.58.1610">
    <property type="entry name" value="NADH:ubiquinone/plastoquinone oxidoreductase, chain 3"/>
    <property type="match status" value="1"/>
</dbReference>
<keyword evidence="9" id="KW-0520">NAD</keyword>
<evidence type="ECO:0000256" key="9">
    <source>
        <dbReference type="RuleBase" id="RU003640"/>
    </source>
</evidence>
<name>Q1X8Y1_9ANNE</name>
<proteinExistence type="inferred from homology"/>
<keyword evidence="5 9" id="KW-0812">Transmembrane</keyword>
<evidence type="ECO:0000256" key="2">
    <source>
        <dbReference type="ARBA" id="ARBA00008472"/>
    </source>
</evidence>
<comment type="similarity">
    <text evidence="2 9">Belongs to the complex I subunit 3 family.</text>
</comment>
<dbReference type="InterPro" id="IPR000440">
    <property type="entry name" value="NADH_UbQ/plastoQ_OxRdtase_su3"/>
</dbReference>
<keyword evidence="9" id="KW-0679">Respiratory chain</keyword>
<evidence type="ECO:0000256" key="7">
    <source>
        <dbReference type="ARBA" id="ARBA00023136"/>
    </source>
</evidence>
<evidence type="ECO:0000256" key="3">
    <source>
        <dbReference type="ARBA" id="ARBA00021007"/>
    </source>
</evidence>
<comment type="function">
    <text evidence="9">Core subunit of the mitochondrial membrane respiratory chain NADH dehydrogenase (Complex I) which catalyzes electron transfer from NADH through the respiratory chain, using ubiquinone as an electron acceptor. Essential for the catalytic activity of complex I.</text>
</comment>